<dbReference type="Gene3D" id="3.40.50.720">
    <property type="entry name" value="NAD(P)-binding Rossmann-like Domain"/>
    <property type="match status" value="1"/>
</dbReference>
<dbReference type="RefSeq" id="WP_131938465.1">
    <property type="nucleotide sequence ID" value="NZ_BAAAMX010000002.1"/>
</dbReference>
<dbReference type="Proteomes" id="UP000295431">
    <property type="component" value="Unassembled WGS sequence"/>
</dbReference>
<protein>
    <submittedName>
        <fullName evidence="3">Glucose 1-dehydrogenase</fullName>
        <ecNumber evidence="3">1.1.1.47</ecNumber>
    </submittedName>
</protein>
<evidence type="ECO:0000313" key="4">
    <source>
        <dbReference type="Proteomes" id="UP000295431"/>
    </source>
</evidence>
<evidence type="ECO:0000313" key="3">
    <source>
        <dbReference type="EMBL" id="TDC17613.1"/>
    </source>
</evidence>
<dbReference type="GO" id="GO:0047936">
    <property type="term" value="F:glucose 1-dehydrogenase [NAD(P)+] activity"/>
    <property type="evidence" value="ECO:0007669"/>
    <property type="project" value="UniProtKB-EC"/>
</dbReference>
<dbReference type="InterPro" id="IPR036291">
    <property type="entry name" value="NAD(P)-bd_dom_sf"/>
</dbReference>
<sequence length="245" mass="25295">MTGRLEGKVAVVTGAASGMGAAEAALFVEEGATVVLTDVAEAAGSALAASLGDRAEFHRHDVGDEAAWRDLVSSVESVHGGVDVLVNNAGVSLAGPIDGLSLDDFDVMVRVNQRGVLLGMRAVIGPMRRAGRGSIVNIASGAALRGEVGLAAYSGTKFAVRGMTQVAAKELAPDGIRVNVVHPGCIDTPMHRLNPADRQAALIERIPMRRFGDPHEVAEMVLFLASDVSSYLTGADFAVDGGILL</sequence>
<comment type="caution">
    <text evidence="3">The sequence shown here is derived from an EMBL/GenBank/DDBJ whole genome shotgun (WGS) entry which is preliminary data.</text>
</comment>
<organism evidence="3 4">
    <name type="scientific">Actinomadura bangladeshensis</name>
    <dbReference type="NCBI Taxonomy" id="453573"/>
    <lineage>
        <taxon>Bacteria</taxon>
        <taxon>Bacillati</taxon>
        <taxon>Actinomycetota</taxon>
        <taxon>Actinomycetes</taxon>
        <taxon>Streptosporangiales</taxon>
        <taxon>Thermomonosporaceae</taxon>
        <taxon>Actinomadura</taxon>
    </lineage>
</organism>
<evidence type="ECO:0000256" key="2">
    <source>
        <dbReference type="ARBA" id="ARBA00023002"/>
    </source>
</evidence>
<reference evidence="3 4" key="1">
    <citation type="submission" date="2019-03" db="EMBL/GenBank/DDBJ databases">
        <title>Draft genome sequences of novel Actinobacteria.</title>
        <authorList>
            <person name="Sahin N."/>
            <person name="Ay H."/>
            <person name="Saygin H."/>
        </authorList>
    </citation>
    <scope>NUCLEOTIDE SEQUENCE [LARGE SCALE GENOMIC DNA]</scope>
    <source>
        <strain evidence="3 4">DSM 45347</strain>
    </source>
</reference>
<keyword evidence="4" id="KW-1185">Reference proteome</keyword>
<dbReference type="EC" id="1.1.1.47" evidence="3"/>
<dbReference type="InterPro" id="IPR020904">
    <property type="entry name" value="Sc_DH/Rdtase_CS"/>
</dbReference>
<dbReference type="AlphaFoldDB" id="A0A4R4P9I7"/>
<dbReference type="SUPFAM" id="SSF51735">
    <property type="entry name" value="NAD(P)-binding Rossmann-fold domains"/>
    <property type="match status" value="1"/>
</dbReference>
<dbReference type="PANTHER" id="PTHR24321:SF8">
    <property type="entry name" value="ESTRADIOL 17-BETA-DEHYDROGENASE 8-RELATED"/>
    <property type="match status" value="1"/>
</dbReference>
<dbReference type="InterPro" id="IPR002347">
    <property type="entry name" value="SDR_fam"/>
</dbReference>
<dbReference type="OrthoDB" id="7064009at2"/>
<dbReference type="PROSITE" id="PS00061">
    <property type="entry name" value="ADH_SHORT"/>
    <property type="match status" value="1"/>
</dbReference>
<evidence type="ECO:0000256" key="1">
    <source>
        <dbReference type="ARBA" id="ARBA00006484"/>
    </source>
</evidence>
<keyword evidence="2 3" id="KW-0560">Oxidoreductase</keyword>
<dbReference type="Pfam" id="PF13561">
    <property type="entry name" value="adh_short_C2"/>
    <property type="match status" value="1"/>
</dbReference>
<dbReference type="PANTHER" id="PTHR24321">
    <property type="entry name" value="DEHYDROGENASES, SHORT CHAIN"/>
    <property type="match status" value="1"/>
</dbReference>
<dbReference type="PRINTS" id="PR00081">
    <property type="entry name" value="GDHRDH"/>
</dbReference>
<proteinExistence type="inferred from homology"/>
<dbReference type="FunFam" id="3.40.50.720:FF:000084">
    <property type="entry name" value="Short-chain dehydrogenase reductase"/>
    <property type="match status" value="1"/>
</dbReference>
<comment type="similarity">
    <text evidence="1">Belongs to the short-chain dehydrogenases/reductases (SDR) family.</text>
</comment>
<accession>A0A4R4P9I7</accession>
<dbReference type="EMBL" id="SMJW01000030">
    <property type="protein sequence ID" value="TDC17613.1"/>
    <property type="molecule type" value="Genomic_DNA"/>
</dbReference>
<name>A0A4R4P9I7_9ACTN</name>
<gene>
    <name evidence="3" type="ORF">E1284_08530</name>
</gene>
<dbReference type="PRINTS" id="PR00080">
    <property type="entry name" value="SDRFAMILY"/>
</dbReference>
<dbReference type="NCBIfam" id="NF005559">
    <property type="entry name" value="PRK07231.1"/>
    <property type="match status" value="1"/>
</dbReference>